<organism evidence="2 3">
    <name type="scientific">Stylosanthes scabra</name>
    <dbReference type="NCBI Taxonomy" id="79078"/>
    <lineage>
        <taxon>Eukaryota</taxon>
        <taxon>Viridiplantae</taxon>
        <taxon>Streptophyta</taxon>
        <taxon>Embryophyta</taxon>
        <taxon>Tracheophyta</taxon>
        <taxon>Spermatophyta</taxon>
        <taxon>Magnoliopsida</taxon>
        <taxon>eudicotyledons</taxon>
        <taxon>Gunneridae</taxon>
        <taxon>Pentapetalae</taxon>
        <taxon>rosids</taxon>
        <taxon>fabids</taxon>
        <taxon>Fabales</taxon>
        <taxon>Fabaceae</taxon>
        <taxon>Papilionoideae</taxon>
        <taxon>50 kb inversion clade</taxon>
        <taxon>dalbergioids sensu lato</taxon>
        <taxon>Dalbergieae</taxon>
        <taxon>Pterocarpus clade</taxon>
        <taxon>Stylosanthes</taxon>
    </lineage>
</organism>
<dbReference type="Pfam" id="PF00931">
    <property type="entry name" value="NB-ARC"/>
    <property type="match status" value="1"/>
</dbReference>
<dbReference type="Gene3D" id="3.40.50.300">
    <property type="entry name" value="P-loop containing nucleotide triphosphate hydrolases"/>
    <property type="match status" value="1"/>
</dbReference>
<reference evidence="2 3" key="1">
    <citation type="journal article" date="2023" name="Plants (Basel)">
        <title>Bridging the Gap: Combining Genomics and Transcriptomics Approaches to Understand Stylosanthes scabra, an Orphan Legume from the Brazilian Caatinga.</title>
        <authorList>
            <person name="Ferreira-Neto J.R.C."/>
            <person name="da Silva M.D."/>
            <person name="Binneck E."/>
            <person name="de Melo N.F."/>
            <person name="da Silva R.H."/>
            <person name="de Melo A.L.T.M."/>
            <person name="Pandolfi V."/>
            <person name="Bustamante F.O."/>
            <person name="Brasileiro-Vidal A.C."/>
            <person name="Benko-Iseppon A.M."/>
        </authorList>
    </citation>
    <scope>NUCLEOTIDE SEQUENCE [LARGE SCALE GENOMIC DNA]</scope>
    <source>
        <tissue evidence="2">Leaves</tissue>
    </source>
</reference>
<protein>
    <recommendedName>
        <fullName evidence="1">NB-ARC domain-containing protein</fullName>
    </recommendedName>
</protein>
<dbReference type="PANTHER" id="PTHR11017:SF385">
    <property type="entry name" value="DISEASE RESISTANCE PROTEIN (TIR-NBS-LRR CLASS)-RELATED"/>
    <property type="match status" value="1"/>
</dbReference>
<dbReference type="Proteomes" id="UP001341840">
    <property type="component" value="Unassembled WGS sequence"/>
</dbReference>
<dbReference type="InterPro" id="IPR044974">
    <property type="entry name" value="Disease_R_plants"/>
</dbReference>
<feature type="domain" description="NB-ARC" evidence="1">
    <location>
        <begin position="35"/>
        <end position="127"/>
    </location>
</feature>
<dbReference type="InterPro" id="IPR042197">
    <property type="entry name" value="Apaf_helical"/>
</dbReference>
<name>A0ABU6V164_9FABA</name>
<dbReference type="PANTHER" id="PTHR11017">
    <property type="entry name" value="LEUCINE-RICH REPEAT-CONTAINING PROTEIN"/>
    <property type="match status" value="1"/>
</dbReference>
<dbReference type="SUPFAM" id="SSF52540">
    <property type="entry name" value="P-loop containing nucleoside triphosphate hydrolases"/>
    <property type="match status" value="1"/>
</dbReference>
<gene>
    <name evidence="2" type="ORF">PIB30_001778</name>
</gene>
<evidence type="ECO:0000259" key="1">
    <source>
        <dbReference type="Pfam" id="PF00931"/>
    </source>
</evidence>
<dbReference type="InterPro" id="IPR027417">
    <property type="entry name" value="P-loop_NTPase"/>
</dbReference>
<dbReference type="Gene3D" id="1.10.8.430">
    <property type="entry name" value="Helical domain of apoptotic protease-activating factors"/>
    <property type="match status" value="1"/>
</dbReference>
<dbReference type="EMBL" id="JASCZI010151038">
    <property type="protein sequence ID" value="MED6167356.1"/>
    <property type="molecule type" value="Genomic_DNA"/>
</dbReference>
<keyword evidence="3" id="KW-1185">Reference proteome</keyword>
<evidence type="ECO:0000313" key="3">
    <source>
        <dbReference type="Proteomes" id="UP001341840"/>
    </source>
</evidence>
<proteinExistence type="predicted"/>
<evidence type="ECO:0000313" key="2">
    <source>
        <dbReference type="EMBL" id="MED6167356.1"/>
    </source>
</evidence>
<sequence length="180" mass="20515">MAGIGKTTIAKALYNQISSNFDVKKFVPNIKGRMKDSVTLKQVLRYFLGEKVKRKVLLILDNVRSERELEVLPVTLECFGPGSIIIITTRQVKHDRFHGIGVNHIYRVKEMDYNECVELFSWTAFKKVTPERSFSRLINYAIEYCDGLPFALVAIGSVLLERSIEEWESVLQRLESSGGA</sequence>
<dbReference type="InterPro" id="IPR002182">
    <property type="entry name" value="NB-ARC"/>
</dbReference>
<accession>A0ABU6V164</accession>
<comment type="caution">
    <text evidence="2">The sequence shown here is derived from an EMBL/GenBank/DDBJ whole genome shotgun (WGS) entry which is preliminary data.</text>
</comment>